<reference evidence="5" key="1">
    <citation type="journal article" date="2018" name="Nat. Microbiol.">
        <title>Leveraging single-cell genomics to expand the fungal tree of life.</title>
        <authorList>
            <person name="Ahrendt S.R."/>
            <person name="Quandt C.A."/>
            <person name="Ciobanu D."/>
            <person name="Clum A."/>
            <person name="Salamov A."/>
            <person name="Andreopoulos B."/>
            <person name="Cheng J.F."/>
            <person name="Woyke T."/>
            <person name="Pelin A."/>
            <person name="Henrissat B."/>
            <person name="Reynolds N.K."/>
            <person name="Benny G.L."/>
            <person name="Smith M.E."/>
            <person name="James T.Y."/>
            <person name="Grigoriev I.V."/>
        </authorList>
    </citation>
    <scope>NUCLEOTIDE SEQUENCE [LARGE SCALE GENOMIC DNA]</scope>
</reference>
<keyword evidence="1" id="KW-0880">Kelch repeat</keyword>
<evidence type="ECO:0000313" key="4">
    <source>
        <dbReference type="EMBL" id="RKO90075.1"/>
    </source>
</evidence>
<dbReference type="AlphaFoldDB" id="A0A4P9WE82"/>
<gene>
    <name evidence="4" type="ORF">BDK51DRAFT_31644</name>
</gene>
<protein>
    <recommendedName>
        <fullName evidence="6">Galactose oxidase</fullName>
    </recommendedName>
</protein>
<accession>A0A4P9WE82</accession>
<proteinExistence type="predicted"/>
<dbReference type="PANTHER" id="PTHR46093:SF18">
    <property type="entry name" value="FIBRONECTIN TYPE-III DOMAIN-CONTAINING PROTEIN"/>
    <property type="match status" value="1"/>
</dbReference>
<keyword evidence="5" id="KW-1185">Reference proteome</keyword>
<dbReference type="EMBL" id="KZ995737">
    <property type="protein sequence ID" value="RKO90075.1"/>
    <property type="molecule type" value="Genomic_DNA"/>
</dbReference>
<keyword evidence="2" id="KW-0677">Repeat</keyword>
<evidence type="ECO:0008006" key="6">
    <source>
        <dbReference type="Google" id="ProtNLM"/>
    </source>
</evidence>
<evidence type="ECO:0000313" key="5">
    <source>
        <dbReference type="Proteomes" id="UP000269721"/>
    </source>
</evidence>
<feature type="transmembrane region" description="Helical" evidence="3">
    <location>
        <begin position="280"/>
        <end position="300"/>
    </location>
</feature>
<dbReference type="PANTHER" id="PTHR46093">
    <property type="entry name" value="ACYL-COA-BINDING DOMAIN-CONTAINING PROTEIN 5"/>
    <property type="match status" value="1"/>
</dbReference>
<dbReference type="OrthoDB" id="10250130at2759"/>
<evidence type="ECO:0000256" key="2">
    <source>
        <dbReference type="ARBA" id="ARBA00022737"/>
    </source>
</evidence>
<keyword evidence="3" id="KW-1133">Transmembrane helix</keyword>
<dbReference type="Pfam" id="PF24681">
    <property type="entry name" value="Kelch_KLHDC2_KLHL20_DRC7"/>
    <property type="match status" value="1"/>
</dbReference>
<keyword evidence="3" id="KW-0472">Membrane</keyword>
<evidence type="ECO:0000256" key="1">
    <source>
        <dbReference type="ARBA" id="ARBA00022441"/>
    </source>
</evidence>
<dbReference type="InterPro" id="IPR015915">
    <property type="entry name" value="Kelch-typ_b-propeller"/>
</dbReference>
<name>A0A4P9WE82_9FUNG</name>
<evidence type="ECO:0000256" key="3">
    <source>
        <dbReference type="SAM" id="Phobius"/>
    </source>
</evidence>
<organism evidence="4 5">
    <name type="scientific">Blyttiomyces helicus</name>
    <dbReference type="NCBI Taxonomy" id="388810"/>
    <lineage>
        <taxon>Eukaryota</taxon>
        <taxon>Fungi</taxon>
        <taxon>Fungi incertae sedis</taxon>
        <taxon>Chytridiomycota</taxon>
        <taxon>Chytridiomycota incertae sedis</taxon>
        <taxon>Chytridiomycetes</taxon>
        <taxon>Chytridiomycetes incertae sedis</taxon>
        <taxon>Blyttiomyces</taxon>
    </lineage>
</organism>
<dbReference type="Proteomes" id="UP000269721">
    <property type="component" value="Unassembled WGS sequence"/>
</dbReference>
<sequence length="459" mass="47889">MISTLNLTSYTWTSSPPTRIPPRMGANFIACGTTAYIFGGQDSLPSSDPSTPILHYSDLHSIPLNPRGTASTPVLVAARGTPPAPRWRACAGILADGSVLVHGGERVGPLSEGEVFADSFVFDPASNTWTDVTSPTSTPGARAAPACASVGGDVYLFGGLGPPSTVMGEGIATSDLWRFSSVDKTWVQITAKGVAPTARFGAAGAEFGDSFVVSGTGDVSNPDPRFYIYNISTGTWAPTIPSSADKPQANFAPPSFMIASSNTTSPVIGSSSQSSGLSEGAYIAMGFAAGIVIVAIAIFITEIIQHHKFMAALQPPANVNHTVIRIDPDAREVAWSISDSNTAMSSTDRLRPSTSIYAAAPVASAALPYPHRASFSSESLAPRTCGIPLSPPPRPAATISFFPHHLAFEAPSAVDRNAEYPAGFTRPPPDAPLLTAIGNYVPEWDNEIPVCIGDSILIE</sequence>
<keyword evidence="3" id="KW-0812">Transmembrane</keyword>
<dbReference type="Gene3D" id="2.120.10.80">
    <property type="entry name" value="Kelch-type beta propeller"/>
    <property type="match status" value="1"/>
</dbReference>
<dbReference type="SUPFAM" id="SSF117281">
    <property type="entry name" value="Kelch motif"/>
    <property type="match status" value="1"/>
</dbReference>